<evidence type="ECO:0000313" key="1">
    <source>
        <dbReference type="EMBL" id="GBR77611.1"/>
    </source>
</evidence>
<dbReference type="Pfam" id="PF07927">
    <property type="entry name" value="HicA_toxin"/>
    <property type="match status" value="1"/>
</dbReference>
<proteinExistence type="predicted"/>
<reference evidence="1 2" key="1">
    <citation type="journal article" date="2019" name="ISME J.">
        <title>Genome analyses of uncultured TG2/ZB3 bacteria in 'Margulisbacteria' specifically attached to ectosymbiotic spirochetes of protists in the termite gut.</title>
        <authorList>
            <person name="Utami Y.D."/>
            <person name="Kuwahara H."/>
            <person name="Igai K."/>
            <person name="Murakami T."/>
            <person name="Sugaya K."/>
            <person name="Morikawa T."/>
            <person name="Nagura Y."/>
            <person name="Yuki M."/>
            <person name="Deevong P."/>
            <person name="Inoue T."/>
            <person name="Kihara K."/>
            <person name="Lo N."/>
            <person name="Yamada A."/>
            <person name="Ohkuma M."/>
            <person name="Hongoh Y."/>
        </authorList>
    </citation>
    <scope>NUCLEOTIDE SEQUENCE [LARGE SCALE GENOMIC DNA]</scope>
    <source>
        <strain evidence="1">RsDinE6-01</strain>
    </source>
</reference>
<evidence type="ECO:0000313" key="2">
    <source>
        <dbReference type="Proteomes" id="UP000282196"/>
    </source>
</evidence>
<organism evidence="1 2">
    <name type="scientific">Candidatus Termititenax dinenymphae</name>
    <dbReference type="NCBI Taxonomy" id="2218523"/>
    <lineage>
        <taxon>Bacteria</taxon>
        <taxon>Bacillati</taxon>
        <taxon>Candidatus Margulisiibacteriota</taxon>
        <taxon>Candidatus Termititenacia</taxon>
        <taxon>Candidatus Termititenacales</taxon>
        <taxon>Candidatus Termititenacaceae</taxon>
        <taxon>Candidatus Termititenax</taxon>
    </lineage>
</organism>
<dbReference type="Proteomes" id="UP000282196">
    <property type="component" value="Unassembled WGS sequence"/>
</dbReference>
<dbReference type="GO" id="GO:0003729">
    <property type="term" value="F:mRNA binding"/>
    <property type="evidence" value="ECO:0007669"/>
    <property type="project" value="InterPro"/>
</dbReference>
<protein>
    <submittedName>
        <fullName evidence="1">Toxin HicA</fullName>
    </submittedName>
</protein>
<dbReference type="EMBL" id="BGZP01000007">
    <property type="protein sequence ID" value="GBR77611.1"/>
    <property type="molecule type" value="Genomic_DNA"/>
</dbReference>
<sequence length="84" mass="9850">MSKYEKLVQKILSGKQDNSFSFSDITKLLLAFGFSERIKGSHHIYYRTDIVEIINIQPRGAQAKPYQVKQIRDIMVKYKLEVQK</sequence>
<dbReference type="InterPro" id="IPR012933">
    <property type="entry name" value="HicA_mRNA_interferase"/>
</dbReference>
<keyword evidence="2" id="KW-1185">Reference proteome</keyword>
<comment type="caution">
    <text evidence="1">The sequence shown here is derived from an EMBL/GenBank/DDBJ whole genome shotgun (WGS) entry which is preliminary data.</text>
</comment>
<dbReference type="SUPFAM" id="SSF54786">
    <property type="entry name" value="YcfA/nrd intein domain"/>
    <property type="match status" value="1"/>
</dbReference>
<dbReference type="AlphaFoldDB" id="A0A388TLA8"/>
<accession>A0A388TLA8</accession>
<name>A0A388TLA8_9BACT</name>
<gene>
    <name evidence="1" type="primary">hicA</name>
    <name evidence="1" type="ORF">RDn1_270</name>
</gene>